<organism evidence="2 3">
    <name type="scientific">Streptomyces achromogenes</name>
    <dbReference type="NCBI Taxonomy" id="67255"/>
    <lineage>
        <taxon>Bacteria</taxon>
        <taxon>Bacillati</taxon>
        <taxon>Actinomycetota</taxon>
        <taxon>Actinomycetes</taxon>
        <taxon>Kitasatosporales</taxon>
        <taxon>Streptomycetaceae</taxon>
        <taxon>Streptomyces</taxon>
    </lineage>
</organism>
<dbReference type="EMBL" id="CP108164">
    <property type="protein sequence ID" value="WTQ82040.1"/>
    <property type="molecule type" value="Genomic_DNA"/>
</dbReference>
<evidence type="ECO:0000313" key="3">
    <source>
        <dbReference type="Proteomes" id="UP001622557"/>
    </source>
</evidence>
<dbReference type="Pfam" id="PF20062">
    <property type="entry name" value="DUF6461"/>
    <property type="match status" value="1"/>
</dbReference>
<gene>
    <name evidence="2" type="ORF">OG350_17710</name>
</gene>
<keyword evidence="3" id="KW-1185">Reference proteome</keyword>
<name>A0ABZ1KPW7_STRAH</name>
<dbReference type="RefSeq" id="WP_405448114.1">
    <property type="nucleotide sequence ID" value="NZ_CP108164.1"/>
</dbReference>
<dbReference type="InterPro" id="IPR045592">
    <property type="entry name" value="DUF6461"/>
</dbReference>
<proteinExistence type="predicted"/>
<reference evidence="2 3" key="1">
    <citation type="submission" date="2022-10" db="EMBL/GenBank/DDBJ databases">
        <title>The complete genomes of actinobacterial strains from the NBC collection.</title>
        <authorList>
            <person name="Joergensen T.S."/>
            <person name="Alvarez Arevalo M."/>
            <person name="Sterndorff E.B."/>
            <person name="Faurdal D."/>
            <person name="Vuksanovic O."/>
            <person name="Mourched A.-S."/>
            <person name="Charusanti P."/>
            <person name="Shaw S."/>
            <person name="Blin K."/>
            <person name="Weber T."/>
        </authorList>
    </citation>
    <scope>NUCLEOTIDE SEQUENCE [LARGE SCALE GENOMIC DNA]</scope>
    <source>
        <strain evidence="2 3">NBC_00156</strain>
    </source>
</reference>
<evidence type="ECO:0000313" key="2">
    <source>
        <dbReference type="EMBL" id="WTQ82040.1"/>
    </source>
</evidence>
<dbReference type="Proteomes" id="UP001622557">
    <property type="component" value="Chromosome"/>
</dbReference>
<accession>A0ABZ1KPW7</accession>
<dbReference type="GeneID" id="97282297"/>
<protein>
    <submittedName>
        <fullName evidence="2">DUF6461 domain-containing protein</fullName>
    </submittedName>
</protein>
<feature type="compositionally biased region" description="Acidic residues" evidence="1">
    <location>
        <begin position="163"/>
        <end position="187"/>
    </location>
</feature>
<sequence length="229" mass="24534">MTTTTAADHTWFEERFPDLAEAYCVTLVRGLTPAELLRRLAGRAEPALTGTDAVVEAAFDLVRASDGRRQLLAMATVGDSAVGDWTLLIEPNGYTGVTEDRALPASAGTRWVSHFVNINGLDAFLWAEDTVRRLWFEPCFPDERWGTTPDELLDVMRGVGFSFDDDGDADGENDGEPDAPGTDDPDTGDPGTDLSAPAAFALAQHLTGVALTPELLEGTTFTCGSVEVP</sequence>
<evidence type="ECO:0000256" key="1">
    <source>
        <dbReference type="SAM" id="MobiDB-lite"/>
    </source>
</evidence>
<feature type="region of interest" description="Disordered" evidence="1">
    <location>
        <begin position="163"/>
        <end position="195"/>
    </location>
</feature>